<proteinExistence type="predicted"/>
<dbReference type="InterPro" id="IPR003115">
    <property type="entry name" value="ParB_N"/>
</dbReference>
<evidence type="ECO:0000313" key="2">
    <source>
        <dbReference type="EMBL" id="SEO49739.1"/>
    </source>
</evidence>
<dbReference type="Pfam" id="PF02195">
    <property type="entry name" value="ParB_N"/>
    <property type="match status" value="1"/>
</dbReference>
<organism evidence="2 3">
    <name type="scientific">Nitrosospira multiformis</name>
    <dbReference type="NCBI Taxonomy" id="1231"/>
    <lineage>
        <taxon>Bacteria</taxon>
        <taxon>Pseudomonadati</taxon>
        <taxon>Pseudomonadota</taxon>
        <taxon>Betaproteobacteria</taxon>
        <taxon>Nitrosomonadales</taxon>
        <taxon>Nitrosomonadaceae</taxon>
        <taxon>Nitrosospira</taxon>
    </lineage>
</organism>
<name>A0A1H8Q695_9PROT</name>
<dbReference type="AlphaFoldDB" id="A0A1H8Q695"/>
<dbReference type="RefSeq" id="WP_254772807.1">
    <property type="nucleotide sequence ID" value="NZ_FOCT01000028.1"/>
</dbReference>
<dbReference type="Proteomes" id="UP000183898">
    <property type="component" value="Unassembled WGS sequence"/>
</dbReference>
<accession>A0A1H8Q695</accession>
<dbReference type="Gene3D" id="3.90.1530.30">
    <property type="match status" value="1"/>
</dbReference>
<reference evidence="2 3" key="1">
    <citation type="submission" date="2016-10" db="EMBL/GenBank/DDBJ databases">
        <authorList>
            <person name="de Groot N.N."/>
        </authorList>
    </citation>
    <scope>NUCLEOTIDE SEQUENCE [LARGE SCALE GENOMIC DNA]</scope>
    <source>
        <strain evidence="2 3">Nl18</strain>
    </source>
</reference>
<gene>
    <name evidence="2" type="ORF">SAMN05216404_1287</name>
</gene>
<dbReference type="SUPFAM" id="SSF110849">
    <property type="entry name" value="ParB/Sulfiredoxin"/>
    <property type="match status" value="1"/>
</dbReference>
<protein>
    <submittedName>
        <fullName evidence="2">Chromosome partitioning protein, ParB family</fullName>
    </submittedName>
</protein>
<evidence type="ECO:0000313" key="3">
    <source>
        <dbReference type="Proteomes" id="UP000183898"/>
    </source>
</evidence>
<evidence type="ECO:0000259" key="1">
    <source>
        <dbReference type="Pfam" id="PF02195"/>
    </source>
</evidence>
<dbReference type="EMBL" id="FOCT01000028">
    <property type="protein sequence ID" value="SEO49739.1"/>
    <property type="molecule type" value="Genomic_DNA"/>
</dbReference>
<sequence length="95" mass="10420">MAALIASQGLIHNLVVTLQLKKGKKTGKYEVAAGGHRLAALDLLIADRRLPKDHEVDCRVIGRREALEMTLSENSGREHMGIFLPIHLSDTHAMA</sequence>
<dbReference type="InterPro" id="IPR036086">
    <property type="entry name" value="ParB/Sulfiredoxin_sf"/>
</dbReference>
<feature type="domain" description="ParB-like N-terminal" evidence="1">
    <location>
        <begin position="1"/>
        <end position="74"/>
    </location>
</feature>
<dbReference type="CDD" id="cd16406">
    <property type="entry name" value="ParB_N_like"/>
    <property type="match status" value="1"/>
</dbReference>